<reference evidence="1" key="1">
    <citation type="submission" date="2021-10" db="EMBL/GenBank/DDBJ databases">
        <title>Tropical sea cucumber genome reveals ecological adaptation and Cuvierian tubules defense mechanism.</title>
        <authorList>
            <person name="Chen T."/>
        </authorList>
    </citation>
    <scope>NUCLEOTIDE SEQUENCE</scope>
    <source>
        <strain evidence="1">Nanhai2018</strain>
        <tissue evidence="1">Muscle</tissue>
    </source>
</reference>
<gene>
    <name evidence="1" type="ORF">HOLleu_22550</name>
</gene>
<accession>A0A9Q1H4P9</accession>
<comment type="caution">
    <text evidence="1">The sequence shown here is derived from an EMBL/GenBank/DDBJ whole genome shotgun (WGS) entry which is preliminary data.</text>
</comment>
<name>A0A9Q1H4P9_HOLLE</name>
<dbReference type="EMBL" id="JAIZAY010000010">
    <property type="protein sequence ID" value="KAJ8035352.1"/>
    <property type="molecule type" value="Genomic_DNA"/>
</dbReference>
<evidence type="ECO:0000313" key="1">
    <source>
        <dbReference type="EMBL" id="KAJ8035352.1"/>
    </source>
</evidence>
<dbReference type="AlphaFoldDB" id="A0A9Q1H4P9"/>
<organism evidence="1 2">
    <name type="scientific">Holothuria leucospilota</name>
    <name type="common">Black long sea cucumber</name>
    <name type="synonym">Mertensiothuria leucospilota</name>
    <dbReference type="NCBI Taxonomy" id="206669"/>
    <lineage>
        <taxon>Eukaryota</taxon>
        <taxon>Metazoa</taxon>
        <taxon>Echinodermata</taxon>
        <taxon>Eleutherozoa</taxon>
        <taxon>Echinozoa</taxon>
        <taxon>Holothuroidea</taxon>
        <taxon>Aspidochirotacea</taxon>
        <taxon>Aspidochirotida</taxon>
        <taxon>Holothuriidae</taxon>
        <taxon>Holothuria</taxon>
    </lineage>
</organism>
<evidence type="ECO:0000313" key="2">
    <source>
        <dbReference type="Proteomes" id="UP001152320"/>
    </source>
</evidence>
<sequence>MGNLLFIIQQRQDWTQSIPVEYWDKCKLNMPSCKKVKSLEVPLPLVRVKQEHDLIDVH</sequence>
<dbReference type="Proteomes" id="UP001152320">
    <property type="component" value="Chromosome 10"/>
</dbReference>
<proteinExistence type="predicted"/>
<protein>
    <submittedName>
        <fullName evidence="1">Uncharacterized protein</fullName>
    </submittedName>
</protein>
<keyword evidence="2" id="KW-1185">Reference proteome</keyword>